<accession>A0A016T0R8</accession>
<evidence type="ECO:0000256" key="5">
    <source>
        <dbReference type="ARBA" id="ARBA00022692"/>
    </source>
</evidence>
<dbReference type="Gene3D" id="3.90.550.50">
    <property type="match status" value="1"/>
</dbReference>
<comment type="caution">
    <text evidence="11">The sequence shown here is derived from an EMBL/GenBank/DDBJ whole genome shotgun (WGS) entry which is preliminary data.</text>
</comment>
<keyword evidence="12" id="KW-1185">Reference proteome</keyword>
<dbReference type="GO" id="GO:0000139">
    <property type="term" value="C:Golgi membrane"/>
    <property type="evidence" value="ECO:0007669"/>
    <property type="project" value="UniProtKB-SubCell"/>
</dbReference>
<keyword evidence="7" id="KW-1133">Transmembrane helix</keyword>
<sequence>MRNRGRRRRWPFRGPKSTWRNRAARAGIVFHNNKIKNFLDAYLGTAMLWRTVAGYLLLERHRPSPSPLKLTFLQIVWALPYLLLANYLERSLLPFRLLCYTQGDLLSSQPLRDDSAECVRQYFPNREPDPHCKLSTTPRIIVRPTLPERPQRILFIRTGPKSVDYRNFIRETWKSQVEPLAPVVFVCATGADDIVSEANQHEDILQFDFPDSYHNLSLKMMAIYGYVLGEIASVEDIIVTNDDTIVNATALAQLFPTQRTGSWMLGKVSRGYPRLFMPWLPWHVPGKMYSNLCYPRFTQGSSFILSREAARVLLENICKTPFVHLDDILMGIIASCTRLEQIHHGGFDKHTFDDFVVYHYQYSRHSPFYLRQLWSSISASS</sequence>
<keyword evidence="5" id="KW-0812">Transmembrane</keyword>
<dbReference type="PANTHER" id="PTHR11214">
    <property type="entry name" value="BETA-1,3-N-ACETYLGLUCOSAMINYLTRANSFERASE"/>
    <property type="match status" value="1"/>
</dbReference>
<dbReference type="Pfam" id="PF01762">
    <property type="entry name" value="Galactosyl_T"/>
    <property type="match status" value="1"/>
</dbReference>
<evidence type="ECO:0000256" key="7">
    <source>
        <dbReference type="ARBA" id="ARBA00022989"/>
    </source>
</evidence>
<evidence type="ECO:0000256" key="4">
    <source>
        <dbReference type="ARBA" id="ARBA00022679"/>
    </source>
</evidence>
<dbReference type="GO" id="GO:0006493">
    <property type="term" value="P:protein O-linked glycosylation"/>
    <property type="evidence" value="ECO:0007669"/>
    <property type="project" value="TreeGrafter"/>
</dbReference>
<dbReference type="Proteomes" id="UP000024635">
    <property type="component" value="Unassembled WGS sequence"/>
</dbReference>
<evidence type="ECO:0000256" key="9">
    <source>
        <dbReference type="ARBA" id="ARBA00023136"/>
    </source>
</evidence>
<dbReference type="GO" id="GO:0016758">
    <property type="term" value="F:hexosyltransferase activity"/>
    <property type="evidence" value="ECO:0007669"/>
    <property type="project" value="InterPro"/>
</dbReference>
<dbReference type="EC" id="2.4.1.-" evidence="10"/>
<comment type="subcellular location">
    <subcellularLocation>
        <location evidence="1 10">Golgi apparatus membrane</location>
        <topology evidence="1 10">Single-pass type II membrane protein</topology>
    </subcellularLocation>
</comment>
<organism evidence="11 12">
    <name type="scientific">Ancylostoma ceylanicum</name>
    <dbReference type="NCBI Taxonomy" id="53326"/>
    <lineage>
        <taxon>Eukaryota</taxon>
        <taxon>Metazoa</taxon>
        <taxon>Ecdysozoa</taxon>
        <taxon>Nematoda</taxon>
        <taxon>Chromadorea</taxon>
        <taxon>Rhabditida</taxon>
        <taxon>Rhabditina</taxon>
        <taxon>Rhabditomorpha</taxon>
        <taxon>Strongyloidea</taxon>
        <taxon>Ancylostomatidae</taxon>
        <taxon>Ancylostomatinae</taxon>
        <taxon>Ancylostoma</taxon>
    </lineage>
</organism>
<name>A0A016T0R8_9BILA</name>
<evidence type="ECO:0000256" key="8">
    <source>
        <dbReference type="ARBA" id="ARBA00023034"/>
    </source>
</evidence>
<protein>
    <recommendedName>
        <fullName evidence="10">Hexosyltransferase</fullName>
        <ecNumber evidence="10">2.4.1.-</ecNumber>
    </recommendedName>
</protein>
<evidence type="ECO:0000256" key="1">
    <source>
        <dbReference type="ARBA" id="ARBA00004323"/>
    </source>
</evidence>
<keyword evidence="3 10" id="KW-0328">Glycosyltransferase</keyword>
<evidence type="ECO:0000256" key="3">
    <source>
        <dbReference type="ARBA" id="ARBA00022676"/>
    </source>
</evidence>
<evidence type="ECO:0000313" key="12">
    <source>
        <dbReference type="Proteomes" id="UP000024635"/>
    </source>
</evidence>
<reference evidence="12" key="1">
    <citation type="journal article" date="2015" name="Nat. Genet.">
        <title>The genome and transcriptome of the zoonotic hookworm Ancylostoma ceylanicum identify infection-specific gene families.</title>
        <authorList>
            <person name="Schwarz E.M."/>
            <person name="Hu Y."/>
            <person name="Antoshechkin I."/>
            <person name="Miller M.M."/>
            <person name="Sternberg P.W."/>
            <person name="Aroian R.V."/>
        </authorList>
    </citation>
    <scope>NUCLEOTIDE SEQUENCE</scope>
    <source>
        <strain evidence="12">HY135</strain>
    </source>
</reference>
<gene>
    <name evidence="11" type="primary">Acey_s0151.g2811</name>
    <name evidence="11" type="synonym">Acey-bus-17</name>
    <name evidence="11" type="ORF">Y032_0151g2811</name>
</gene>
<dbReference type="EMBL" id="JARK01001487">
    <property type="protein sequence ID" value="EYB96330.1"/>
    <property type="molecule type" value="Genomic_DNA"/>
</dbReference>
<dbReference type="InterPro" id="IPR002659">
    <property type="entry name" value="Glyco_trans_31"/>
</dbReference>
<keyword evidence="9" id="KW-0472">Membrane</keyword>
<proteinExistence type="inferred from homology"/>
<keyword evidence="6" id="KW-0735">Signal-anchor</keyword>
<keyword evidence="4" id="KW-0808">Transferase</keyword>
<dbReference type="STRING" id="53326.A0A016T0R8"/>
<evidence type="ECO:0000256" key="6">
    <source>
        <dbReference type="ARBA" id="ARBA00022968"/>
    </source>
</evidence>
<evidence type="ECO:0000256" key="10">
    <source>
        <dbReference type="RuleBase" id="RU363063"/>
    </source>
</evidence>
<dbReference type="OrthoDB" id="5512589at2759"/>
<comment type="similarity">
    <text evidence="2 10">Belongs to the glycosyltransferase 31 family.</text>
</comment>
<dbReference type="AlphaFoldDB" id="A0A016T0R8"/>
<evidence type="ECO:0000256" key="2">
    <source>
        <dbReference type="ARBA" id="ARBA00008661"/>
    </source>
</evidence>
<keyword evidence="8 10" id="KW-0333">Golgi apparatus</keyword>
<dbReference type="PANTHER" id="PTHR11214:SF378">
    <property type="entry name" value="BETA-1,3-GALACTOSYLTRANSFERASE 4"/>
    <property type="match status" value="1"/>
</dbReference>
<evidence type="ECO:0000313" key="11">
    <source>
        <dbReference type="EMBL" id="EYB96330.1"/>
    </source>
</evidence>